<dbReference type="Proteomes" id="UP000595140">
    <property type="component" value="Unassembled WGS sequence"/>
</dbReference>
<sequence>MRRRRKQLLKGGTGGLSFAQVMAPKQLLSSPFPLQVPALPDRAISTHRGIPCVRFSANEVDTLSSVDRFLIVAAHSSLLLGSDAVFFQSCLNLLHTLVSNAATLPPWFFNSSEAVLD</sequence>
<accession>A0A484MNM2</accession>
<dbReference type="EMBL" id="OOIL02004135">
    <property type="protein sequence ID" value="VFQ90462.1"/>
    <property type="molecule type" value="Genomic_DNA"/>
</dbReference>
<proteinExistence type="predicted"/>
<evidence type="ECO:0000313" key="1">
    <source>
        <dbReference type="EMBL" id="VFQ90462.1"/>
    </source>
</evidence>
<organism evidence="1 2">
    <name type="scientific">Cuscuta campestris</name>
    <dbReference type="NCBI Taxonomy" id="132261"/>
    <lineage>
        <taxon>Eukaryota</taxon>
        <taxon>Viridiplantae</taxon>
        <taxon>Streptophyta</taxon>
        <taxon>Embryophyta</taxon>
        <taxon>Tracheophyta</taxon>
        <taxon>Spermatophyta</taxon>
        <taxon>Magnoliopsida</taxon>
        <taxon>eudicotyledons</taxon>
        <taxon>Gunneridae</taxon>
        <taxon>Pentapetalae</taxon>
        <taxon>asterids</taxon>
        <taxon>lamiids</taxon>
        <taxon>Solanales</taxon>
        <taxon>Convolvulaceae</taxon>
        <taxon>Cuscuteae</taxon>
        <taxon>Cuscuta</taxon>
        <taxon>Cuscuta subgen. Grammica</taxon>
        <taxon>Cuscuta sect. Cleistogrammica</taxon>
    </lineage>
</organism>
<gene>
    <name evidence="1" type="ORF">CCAM_LOCUS32238</name>
</gene>
<name>A0A484MNM2_9ASTE</name>
<protein>
    <submittedName>
        <fullName evidence="1">Uncharacterized protein</fullName>
    </submittedName>
</protein>
<keyword evidence="2" id="KW-1185">Reference proteome</keyword>
<evidence type="ECO:0000313" key="2">
    <source>
        <dbReference type="Proteomes" id="UP000595140"/>
    </source>
</evidence>
<dbReference type="AlphaFoldDB" id="A0A484MNM2"/>
<reference evidence="1 2" key="1">
    <citation type="submission" date="2018-04" db="EMBL/GenBank/DDBJ databases">
        <authorList>
            <person name="Vogel A."/>
        </authorList>
    </citation>
    <scope>NUCLEOTIDE SEQUENCE [LARGE SCALE GENOMIC DNA]</scope>
</reference>